<dbReference type="RefSeq" id="WP_379768521.1">
    <property type="nucleotide sequence ID" value="NZ_JBHSXI010000012.1"/>
</dbReference>
<feature type="transmembrane region" description="Helical" evidence="2">
    <location>
        <begin position="32"/>
        <end position="52"/>
    </location>
</feature>
<dbReference type="EMBL" id="JBHSXI010000012">
    <property type="protein sequence ID" value="MFC6889581.1"/>
    <property type="molecule type" value="Genomic_DNA"/>
</dbReference>
<dbReference type="SUPFAM" id="SSF49373">
    <property type="entry name" value="Invasin/intimin cell-adhesion fragments"/>
    <property type="match status" value="1"/>
</dbReference>
<name>A0ABD5UMV5_9EURY</name>
<feature type="region of interest" description="Disordered" evidence="1">
    <location>
        <begin position="1"/>
        <end position="25"/>
    </location>
</feature>
<keyword evidence="2" id="KW-1133">Transmembrane helix</keyword>
<keyword evidence="4" id="KW-1185">Reference proteome</keyword>
<evidence type="ECO:0000256" key="2">
    <source>
        <dbReference type="SAM" id="Phobius"/>
    </source>
</evidence>
<keyword evidence="2" id="KW-0472">Membrane</keyword>
<evidence type="ECO:0000313" key="4">
    <source>
        <dbReference type="Proteomes" id="UP001596333"/>
    </source>
</evidence>
<evidence type="ECO:0008006" key="5">
    <source>
        <dbReference type="Google" id="ProtNLM"/>
    </source>
</evidence>
<accession>A0ABD5UMV5</accession>
<dbReference type="Gene3D" id="2.60.40.10">
    <property type="entry name" value="Immunoglobulins"/>
    <property type="match status" value="1"/>
</dbReference>
<dbReference type="InterPro" id="IPR008964">
    <property type="entry name" value="Invasin/intimin_cell_adhesion"/>
</dbReference>
<dbReference type="AlphaFoldDB" id="A0ABD5UMV5"/>
<organism evidence="3 4">
    <name type="scientific">Halorubrum trueperi</name>
    <dbReference type="NCBI Taxonomy" id="2004704"/>
    <lineage>
        <taxon>Archaea</taxon>
        <taxon>Methanobacteriati</taxon>
        <taxon>Methanobacteriota</taxon>
        <taxon>Stenosarchaea group</taxon>
        <taxon>Halobacteria</taxon>
        <taxon>Halobacteriales</taxon>
        <taxon>Haloferacaceae</taxon>
        <taxon>Halorubrum</taxon>
    </lineage>
</organism>
<evidence type="ECO:0000313" key="3">
    <source>
        <dbReference type="EMBL" id="MFC6889581.1"/>
    </source>
</evidence>
<evidence type="ECO:0000256" key="1">
    <source>
        <dbReference type="SAM" id="MobiDB-lite"/>
    </source>
</evidence>
<dbReference type="InterPro" id="IPR013783">
    <property type="entry name" value="Ig-like_fold"/>
</dbReference>
<reference evidence="3 4" key="1">
    <citation type="journal article" date="2019" name="Int. J. Syst. Evol. Microbiol.">
        <title>The Global Catalogue of Microorganisms (GCM) 10K type strain sequencing project: providing services to taxonomists for standard genome sequencing and annotation.</title>
        <authorList>
            <consortium name="The Broad Institute Genomics Platform"/>
            <consortium name="The Broad Institute Genome Sequencing Center for Infectious Disease"/>
            <person name="Wu L."/>
            <person name="Ma J."/>
        </authorList>
    </citation>
    <scope>NUCLEOTIDE SEQUENCE [LARGE SCALE GENOMIC DNA]</scope>
    <source>
        <strain evidence="3 4">Y73</strain>
    </source>
</reference>
<feature type="region of interest" description="Disordered" evidence="1">
    <location>
        <begin position="213"/>
        <end position="244"/>
    </location>
</feature>
<protein>
    <recommendedName>
        <fullName evidence="5">Big-1 domain-containing protein</fullName>
    </recommendedName>
</protein>
<proteinExistence type="predicted"/>
<sequence length="412" mass="43361">MRREPRERADAYFRSRRDPSAGMKPRLDDRAVAVPLAAVLAIGFLLVAAATYQVSVVPAETAASEYEHSVDVRESFVEAADAVDRSATDGTVAPTSVPIGPRYPFRAYFVGPAPADGRLETVGPGTIEIQNASYRWSENPDFDGPVGLEREYETAGLRYEPDYAEYAIGAETRLEHGVPMRRSPSGSGIALADQSLIDGSSISLIALDGSISRSGGGSAGSTTLSNRPVSVDKGTSVTVESDGSDPLTLVLPTRLDESAWNRSFRGELTENGGNVANVAVVSGGAGGADRLRVELAPGTYDLSLARVAVGDGAAEPEPEYLYPVTQNQSVRAGSTVPVSVEVRDGYDNRVTGVDVTFSVEGENRTVTTDESGAATYEYTPSDSGSETRLLTARAPTAAGVEAPVEITFTVVS</sequence>
<comment type="caution">
    <text evidence="3">The sequence shown here is derived from an EMBL/GenBank/DDBJ whole genome shotgun (WGS) entry which is preliminary data.</text>
</comment>
<gene>
    <name evidence="3" type="ORF">ACFQEY_11200</name>
</gene>
<dbReference type="Proteomes" id="UP001596333">
    <property type="component" value="Unassembled WGS sequence"/>
</dbReference>
<feature type="compositionally biased region" description="Polar residues" evidence="1">
    <location>
        <begin position="222"/>
        <end position="241"/>
    </location>
</feature>
<keyword evidence="2" id="KW-0812">Transmembrane</keyword>